<comment type="caution">
    <text evidence="1">The sequence shown here is derived from an EMBL/GenBank/DDBJ whole genome shotgun (WGS) entry which is preliminary data.</text>
</comment>
<sequence>MTQTKIDPSVIALLPLTRHDGTPVRIGRTMRRIERGTLVQVVREGNRLTLYILDESALENPPADCPERP</sequence>
<name>A0A5C5Y181_9PLAN</name>
<proteinExistence type="predicted"/>
<organism evidence="1 2">
    <name type="scientific">Crateriforma conspicua</name>
    <dbReference type="NCBI Taxonomy" id="2527996"/>
    <lineage>
        <taxon>Bacteria</taxon>
        <taxon>Pseudomonadati</taxon>
        <taxon>Planctomycetota</taxon>
        <taxon>Planctomycetia</taxon>
        <taxon>Planctomycetales</taxon>
        <taxon>Planctomycetaceae</taxon>
        <taxon>Crateriforma</taxon>
    </lineage>
</organism>
<evidence type="ECO:0000313" key="1">
    <source>
        <dbReference type="EMBL" id="TWT69357.1"/>
    </source>
</evidence>
<gene>
    <name evidence="1" type="ORF">Pan14r_16430</name>
</gene>
<protein>
    <submittedName>
        <fullName evidence="1">Uncharacterized protein</fullName>
    </submittedName>
</protein>
<reference evidence="1 2" key="1">
    <citation type="submission" date="2019-02" db="EMBL/GenBank/DDBJ databases">
        <title>Deep-cultivation of Planctomycetes and their phenomic and genomic characterization uncovers novel biology.</title>
        <authorList>
            <person name="Wiegand S."/>
            <person name="Jogler M."/>
            <person name="Boedeker C."/>
            <person name="Pinto D."/>
            <person name="Vollmers J."/>
            <person name="Rivas-Marin E."/>
            <person name="Kohn T."/>
            <person name="Peeters S.H."/>
            <person name="Heuer A."/>
            <person name="Rast P."/>
            <person name="Oberbeckmann S."/>
            <person name="Bunk B."/>
            <person name="Jeske O."/>
            <person name="Meyerdierks A."/>
            <person name="Storesund J.E."/>
            <person name="Kallscheuer N."/>
            <person name="Luecker S."/>
            <person name="Lage O.M."/>
            <person name="Pohl T."/>
            <person name="Merkel B.J."/>
            <person name="Hornburger P."/>
            <person name="Mueller R.-W."/>
            <person name="Bruemmer F."/>
            <person name="Labrenz M."/>
            <person name="Spormann A.M."/>
            <person name="Op Den Camp H."/>
            <person name="Overmann J."/>
            <person name="Amann R."/>
            <person name="Jetten M.S.M."/>
            <person name="Mascher T."/>
            <person name="Medema M.H."/>
            <person name="Devos D.P."/>
            <person name="Kaster A.-K."/>
            <person name="Ovreas L."/>
            <person name="Rohde M."/>
            <person name="Galperin M.Y."/>
            <person name="Jogler C."/>
        </authorList>
    </citation>
    <scope>NUCLEOTIDE SEQUENCE [LARGE SCALE GENOMIC DNA]</scope>
    <source>
        <strain evidence="1 2">Pan14r</strain>
    </source>
</reference>
<dbReference type="AlphaFoldDB" id="A0A5C5Y181"/>
<keyword evidence="2" id="KW-1185">Reference proteome</keyword>
<dbReference type="EMBL" id="SJPL01000001">
    <property type="protein sequence ID" value="TWT69357.1"/>
    <property type="molecule type" value="Genomic_DNA"/>
</dbReference>
<evidence type="ECO:0000313" key="2">
    <source>
        <dbReference type="Proteomes" id="UP000317238"/>
    </source>
</evidence>
<accession>A0A5C5Y181</accession>
<dbReference type="Proteomes" id="UP000317238">
    <property type="component" value="Unassembled WGS sequence"/>
</dbReference>